<feature type="transmembrane region" description="Helical" evidence="1">
    <location>
        <begin position="6"/>
        <end position="28"/>
    </location>
</feature>
<gene>
    <name evidence="2" type="ORF">CPAG_06648</name>
</gene>
<dbReference type="VEuPathDB" id="FungiDB:CPAG_06648"/>
<reference evidence="3" key="2">
    <citation type="journal article" date="2009" name="Genome Res.">
        <title>Comparative genomic analyses of the human fungal pathogens Coccidioides and their relatives.</title>
        <authorList>
            <person name="Sharpton T.J."/>
            <person name="Stajich J.E."/>
            <person name="Rounsley S.D."/>
            <person name="Gardner M.J."/>
            <person name="Wortman J.R."/>
            <person name="Jordar V.S."/>
            <person name="Maiti R."/>
            <person name="Kodira C.D."/>
            <person name="Neafsey D.E."/>
            <person name="Zeng Q."/>
            <person name="Hung C.-Y."/>
            <person name="McMahan C."/>
            <person name="Muszewska A."/>
            <person name="Grynberg M."/>
            <person name="Mandel M.A."/>
            <person name="Kellner E.M."/>
            <person name="Barker B.M."/>
            <person name="Galgiani J.N."/>
            <person name="Orbach M.J."/>
            <person name="Kirkland T.N."/>
            <person name="Cole G.T."/>
            <person name="Henn M.R."/>
            <person name="Birren B.W."/>
            <person name="Taylor J.W."/>
        </authorList>
    </citation>
    <scope>NUCLEOTIDE SEQUENCE [LARGE SCALE GENOMIC DNA]</scope>
    <source>
        <strain evidence="3">RMSCC 3488</strain>
    </source>
</reference>
<reference evidence="2 3" key="1">
    <citation type="submission" date="2007-06" db="EMBL/GenBank/DDBJ databases">
        <title>The Genome Sequence of Coccidioides posadasii RMSCC_3488.</title>
        <authorList>
            <consortium name="Coccidioides Genome Resources Consortium"/>
            <consortium name="The Broad Institute Genome Sequencing Platform"/>
            <person name="Henn M.R."/>
            <person name="Sykes S."/>
            <person name="Young S."/>
            <person name="Jaffe D."/>
            <person name="Berlin A."/>
            <person name="Alvarez P."/>
            <person name="Butler J."/>
            <person name="Gnerre S."/>
            <person name="Grabherr M."/>
            <person name="Mauceli E."/>
            <person name="Brockman W."/>
            <person name="Kodira C."/>
            <person name="Alvarado L."/>
            <person name="Zeng Q."/>
            <person name="Crawford M."/>
            <person name="Antoine C."/>
            <person name="Devon K."/>
            <person name="Galgiani J."/>
            <person name="Orsborn K."/>
            <person name="Lewis M.L."/>
            <person name="Nusbaum C."/>
            <person name="Galagan J."/>
            <person name="Birren B."/>
        </authorList>
    </citation>
    <scope>NUCLEOTIDE SEQUENCE [LARGE SCALE GENOMIC DNA]</scope>
    <source>
        <strain evidence="2 3">RMSCC 3488</strain>
    </source>
</reference>
<name>A0A0J6FBD0_COCPO</name>
<dbReference type="EMBL" id="DS268112">
    <property type="protein sequence ID" value="KMM70336.1"/>
    <property type="molecule type" value="Genomic_DNA"/>
</dbReference>
<accession>A0A0J6FBD0</accession>
<evidence type="ECO:0000256" key="1">
    <source>
        <dbReference type="SAM" id="Phobius"/>
    </source>
</evidence>
<sequence length="101" mass="11188">MALKLAIATLCVITELATMKFVLIASLLDSLLRLRTNHPTYRRRRISVVGRLVTCHHMIARPVSTGKEQSSICTTGPTLIFSRHLGSGHNTLGDSQYEGHF</sequence>
<keyword evidence="1" id="KW-0472">Membrane</keyword>
<reference evidence="3" key="3">
    <citation type="journal article" date="2010" name="Genome Res.">
        <title>Population genomic sequencing of Coccidioides fungi reveals recent hybridization and transposon control.</title>
        <authorList>
            <person name="Neafsey D.E."/>
            <person name="Barker B.M."/>
            <person name="Sharpton T.J."/>
            <person name="Stajich J.E."/>
            <person name="Park D.J."/>
            <person name="Whiston E."/>
            <person name="Hung C.-Y."/>
            <person name="McMahan C."/>
            <person name="White J."/>
            <person name="Sykes S."/>
            <person name="Heiman D."/>
            <person name="Young S."/>
            <person name="Zeng Q."/>
            <person name="Abouelleil A."/>
            <person name="Aftuck L."/>
            <person name="Bessette D."/>
            <person name="Brown A."/>
            <person name="FitzGerald M."/>
            <person name="Lui A."/>
            <person name="Macdonald J.P."/>
            <person name="Priest M."/>
            <person name="Orbach M.J."/>
            <person name="Galgiani J.N."/>
            <person name="Kirkland T.N."/>
            <person name="Cole G.T."/>
            <person name="Birren B.W."/>
            <person name="Henn M.R."/>
            <person name="Taylor J.W."/>
            <person name="Rounsley S.D."/>
        </authorList>
    </citation>
    <scope>NUCLEOTIDE SEQUENCE [LARGE SCALE GENOMIC DNA]</scope>
    <source>
        <strain evidence="3">RMSCC 3488</strain>
    </source>
</reference>
<dbReference type="AlphaFoldDB" id="A0A0J6FBD0"/>
<keyword evidence="1" id="KW-0812">Transmembrane</keyword>
<keyword evidence="1" id="KW-1133">Transmembrane helix</keyword>
<organism evidence="2 3">
    <name type="scientific">Coccidioides posadasii RMSCC 3488</name>
    <dbReference type="NCBI Taxonomy" id="454284"/>
    <lineage>
        <taxon>Eukaryota</taxon>
        <taxon>Fungi</taxon>
        <taxon>Dikarya</taxon>
        <taxon>Ascomycota</taxon>
        <taxon>Pezizomycotina</taxon>
        <taxon>Eurotiomycetes</taxon>
        <taxon>Eurotiomycetidae</taxon>
        <taxon>Onygenales</taxon>
        <taxon>Onygenaceae</taxon>
        <taxon>Coccidioides</taxon>
    </lineage>
</organism>
<proteinExistence type="predicted"/>
<dbReference type="Proteomes" id="UP000054567">
    <property type="component" value="Unassembled WGS sequence"/>
</dbReference>
<evidence type="ECO:0000313" key="2">
    <source>
        <dbReference type="EMBL" id="KMM70336.1"/>
    </source>
</evidence>
<protein>
    <submittedName>
        <fullName evidence="2">Uncharacterized protein</fullName>
    </submittedName>
</protein>
<evidence type="ECO:0000313" key="3">
    <source>
        <dbReference type="Proteomes" id="UP000054567"/>
    </source>
</evidence>